<gene>
    <name evidence="2" type="ORF">M378DRAFT_1012041</name>
</gene>
<sequence>MPMRFDDLPLEIIRYVFSLLCCRSVEFREPPRERSGTTQVTLSLVCSRWREIALNTRTLWGDVTVYYDGDRERAQGPPTSFQFVHNWLHRAGTTPISLHLYAIEASESQIAAISQTLLSSFHITNLGLESTECHHLLLPTNNSHHLESLHFSSFEPARATDTFPRFPEMPSLKRLHLCLHPDDFVDLTNIYLIPWHQLRVLTLSHIHWSSQILFNVLQRCKSLVECTLLVKLKYGQHEHDILLPNLESLVLNMKEEDSADPIIRSLMLPNLRSLYIRSWLWWTKLVLSPEAIVIMAQRSGFKRLTDFSLSQTEQPVDVRSLLASMPTLESVQLIGSLMFQPGTFDDLSSGMIGPQLEDIYFGVMGDEEIKLLLETVGRRHEKAKTVSDIRPFAFVTGRCTTKGDFESLNQRAKQCCEAFNARVSVVRGPFSSWHDVTFDWRQHGINL</sequence>
<reference evidence="2 3" key="1">
    <citation type="submission" date="2014-04" db="EMBL/GenBank/DDBJ databases">
        <title>Evolutionary Origins and Diversification of the Mycorrhizal Mutualists.</title>
        <authorList>
            <consortium name="DOE Joint Genome Institute"/>
            <consortium name="Mycorrhizal Genomics Consortium"/>
            <person name="Kohler A."/>
            <person name="Kuo A."/>
            <person name="Nagy L.G."/>
            <person name="Floudas D."/>
            <person name="Copeland A."/>
            <person name="Barry K.W."/>
            <person name="Cichocki N."/>
            <person name="Veneault-Fourrey C."/>
            <person name="LaButti K."/>
            <person name="Lindquist E.A."/>
            <person name="Lipzen A."/>
            <person name="Lundell T."/>
            <person name="Morin E."/>
            <person name="Murat C."/>
            <person name="Riley R."/>
            <person name="Ohm R."/>
            <person name="Sun H."/>
            <person name="Tunlid A."/>
            <person name="Henrissat B."/>
            <person name="Grigoriev I.V."/>
            <person name="Hibbett D.S."/>
            <person name="Martin F."/>
        </authorList>
    </citation>
    <scope>NUCLEOTIDE SEQUENCE [LARGE SCALE GENOMIC DNA]</scope>
    <source>
        <strain evidence="2 3">Koide BX008</strain>
    </source>
</reference>
<dbReference type="AlphaFoldDB" id="A0A0C2S986"/>
<dbReference type="Gene3D" id="3.80.10.10">
    <property type="entry name" value="Ribonuclease Inhibitor"/>
    <property type="match status" value="1"/>
</dbReference>
<dbReference type="Proteomes" id="UP000054549">
    <property type="component" value="Unassembled WGS sequence"/>
</dbReference>
<dbReference type="CDD" id="cd09917">
    <property type="entry name" value="F-box_SF"/>
    <property type="match status" value="1"/>
</dbReference>
<dbReference type="SUPFAM" id="SSF52047">
    <property type="entry name" value="RNI-like"/>
    <property type="match status" value="1"/>
</dbReference>
<dbReference type="OrthoDB" id="3139566at2759"/>
<name>A0A0C2S986_AMAMK</name>
<dbReference type="HOGENOM" id="CLU_628463_0_0_1"/>
<proteinExistence type="predicted"/>
<dbReference type="InterPro" id="IPR001810">
    <property type="entry name" value="F-box_dom"/>
</dbReference>
<dbReference type="InterPro" id="IPR032675">
    <property type="entry name" value="LRR_dom_sf"/>
</dbReference>
<dbReference type="PANTHER" id="PTHR38926">
    <property type="entry name" value="F-BOX DOMAIN CONTAINING PROTEIN, EXPRESSED"/>
    <property type="match status" value="1"/>
</dbReference>
<keyword evidence="3" id="KW-1185">Reference proteome</keyword>
<dbReference type="STRING" id="946122.A0A0C2S986"/>
<accession>A0A0C2S986</accession>
<dbReference type="PROSITE" id="PS50181">
    <property type="entry name" value="FBOX"/>
    <property type="match status" value="1"/>
</dbReference>
<dbReference type="EMBL" id="KN818317">
    <property type="protein sequence ID" value="KIL59365.1"/>
    <property type="molecule type" value="Genomic_DNA"/>
</dbReference>
<dbReference type="Gene3D" id="1.20.1280.50">
    <property type="match status" value="1"/>
</dbReference>
<protein>
    <recommendedName>
        <fullName evidence="1">F-box domain-containing protein</fullName>
    </recommendedName>
</protein>
<evidence type="ECO:0000259" key="1">
    <source>
        <dbReference type="PROSITE" id="PS50181"/>
    </source>
</evidence>
<dbReference type="InParanoid" id="A0A0C2S986"/>
<dbReference type="PANTHER" id="PTHR38926:SF72">
    <property type="entry name" value="IM:7136021-RELATED"/>
    <property type="match status" value="1"/>
</dbReference>
<feature type="domain" description="F-box" evidence="1">
    <location>
        <begin position="2"/>
        <end position="63"/>
    </location>
</feature>
<evidence type="ECO:0000313" key="2">
    <source>
        <dbReference type="EMBL" id="KIL59365.1"/>
    </source>
</evidence>
<dbReference type="Pfam" id="PF12937">
    <property type="entry name" value="F-box-like"/>
    <property type="match status" value="1"/>
</dbReference>
<evidence type="ECO:0000313" key="3">
    <source>
        <dbReference type="Proteomes" id="UP000054549"/>
    </source>
</evidence>
<organism evidence="2 3">
    <name type="scientific">Amanita muscaria (strain Koide BX008)</name>
    <dbReference type="NCBI Taxonomy" id="946122"/>
    <lineage>
        <taxon>Eukaryota</taxon>
        <taxon>Fungi</taxon>
        <taxon>Dikarya</taxon>
        <taxon>Basidiomycota</taxon>
        <taxon>Agaricomycotina</taxon>
        <taxon>Agaricomycetes</taxon>
        <taxon>Agaricomycetidae</taxon>
        <taxon>Agaricales</taxon>
        <taxon>Pluteineae</taxon>
        <taxon>Amanitaceae</taxon>
        <taxon>Amanita</taxon>
    </lineage>
</organism>